<feature type="active site" description="Proton donor/acceptor" evidence="3">
    <location>
        <position position="83"/>
    </location>
</feature>
<dbReference type="SMART" id="SM00855">
    <property type="entry name" value="PGAM"/>
    <property type="match status" value="2"/>
</dbReference>
<keyword evidence="6" id="KW-1185">Reference proteome</keyword>
<organism evidence="5 6">
    <name type="scientific">Marininema halotolerans</name>
    <dbReference type="NCBI Taxonomy" id="1155944"/>
    <lineage>
        <taxon>Bacteria</taxon>
        <taxon>Bacillati</taxon>
        <taxon>Bacillota</taxon>
        <taxon>Bacilli</taxon>
        <taxon>Bacillales</taxon>
        <taxon>Thermoactinomycetaceae</taxon>
        <taxon>Marininema</taxon>
    </lineage>
</organism>
<dbReference type="GO" id="GO:0005737">
    <property type="term" value="C:cytoplasm"/>
    <property type="evidence" value="ECO:0007669"/>
    <property type="project" value="TreeGrafter"/>
</dbReference>
<keyword evidence="1" id="KW-0324">Glycolysis</keyword>
<feature type="binding site" evidence="4">
    <location>
        <position position="59"/>
    </location>
    <ligand>
        <name>substrate</name>
    </ligand>
</feature>
<evidence type="ECO:0000256" key="4">
    <source>
        <dbReference type="PIRSR" id="PIRSR613078-2"/>
    </source>
</evidence>
<name>A0A1I6PU88_9BACL</name>
<dbReference type="InterPro" id="IPR013078">
    <property type="entry name" value="His_Pase_superF_clade-1"/>
</dbReference>
<gene>
    <name evidence="5" type="ORF">SAMN05444972_102136</name>
</gene>
<dbReference type="PROSITE" id="PS00175">
    <property type="entry name" value="PG_MUTASE"/>
    <property type="match status" value="1"/>
</dbReference>
<keyword evidence="2" id="KW-0413">Isomerase</keyword>
<dbReference type="InterPro" id="IPR050275">
    <property type="entry name" value="PGM_Phosphatase"/>
</dbReference>
<reference evidence="6" key="1">
    <citation type="submission" date="2016-10" db="EMBL/GenBank/DDBJ databases">
        <authorList>
            <person name="Varghese N."/>
            <person name="Submissions S."/>
        </authorList>
    </citation>
    <scope>NUCLEOTIDE SEQUENCE [LARGE SCALE GENOMIC DNA]</scope>
    <source>
        <strain evidence="6">DSM 45789</strain>
    </source>
</reference>
<dbReference type="GO" id="GO:0016791">
    <property type="term" value="F:phosphatase activity"/>
    <property type="evidence" value="ECO:0007669"/>
    <property type="project" value="TreeGrafter"/>
</dbReference>
<evidence type="ECO:0000256" key="2">
    <source>
        <dbReference type="ARBA" id="ARBA00023235"/>
    </source>
</evidence>
<dbReference type="AlphaFoldDB" id="A0A1I6PU88"/>
<evidence type="ECO:0000313" key="6">
    <source>
        <dbReference type="Proteomes" id="UP000198660"/>
    </source>
</evidence>
<dbReference type="CDD" id="cd07067">
    <property type="entry name" value="HP_PGM_like"/>
    <property type="match status" value="2"/>
</dbReference>
<sequence>METHVYLIRHGETKWNQEKRLQGHLNMPLSSVGKEQAQRLGKRFLGKRLQGVYASDLDRAIETAVPIAEGSSLFVQTFNDLRERKMGEWEGKLISEIKENYPDAWERVWQHGDEFGVEGTASTQQRMLHRLEALAKKHPGEAIAVVSHGGGINTVLHAISEGAHGPGLTKIDNTSVTHLIYDTYTGWKIHRIGCTHHLVHEDFKFPVTKEVTLFLVRHCQATDQAAEATLTAQGREQAKKLGAFLASFNPKAILASPWRRTMDTATPLAQRLGLPIQTDERLTERVLAAELRGDWLDRLRESYEDFNCRLPGGESNQEAMNRGVAALTDFLEQGWDRAVIVGHGGITTVLLSYFNRLYGYTEWQQMSNPDVFKVTLTPKQAKIERIWDDSMLSG</sequence>
<dbReference type="PANTHER" id="PTHR48100:SF1">
    <property type="entry name" value="HISTIDINE PHOSPHATASE FAMILY PROTEIN-RELATED"/>
    <property type="match status" value="1"/>
</dbReference>
<evidence type="ECO:0000313" key="5">
    <source>
        <dbReference type="EMBL" id="SFS43773.1"/>
    </source>
</evidence>
<dbReference type="Pfam" id="PF00300">
    <property type="entry name" value="His_Phos_1"/>
    <property type="match status" value="2"/>
</dbReference>
<dbReference type="PANTHER" id="PTHR48100">
    <property type="entry name" value="BROAD-SPECIFICITY PHOSPHATASE YOR283W-RELATED"/>
    <property type="match status" value="1"/>
</dbReference>
<dbReference type="SUPFAM" id="SSF53254">
    <property type="entry name" value="Phosphoglycerate mutase-like"/>
    <property type="match status" value="2"/>
</dbReference>
<dbReference type="InterPro" id="IPR001345">
    <property type="entry name" value="PG/BPGM_mutase_AS"/>
</dbReference>
<evidence type="ECO:0000256" key="1">
    <source>
        <dbReference type="ARBA" id="ARBA00023152"/>
    </source>
</evidence>
<feature type="active site" description="Tele-phosphohistidine intermediate" evidence="3">
    <location>
        <position position="10"/>
    </location>
</feature>
<dbReference type="RefSeq" id="WP_176391856.1">
    <property type="nucleotide sequence ID" value="NZ_FPAA01000002.1"/>
</dbReference>
<dbReference type="Gene3D" id="3.40.50.1240">
    <property type="entry name" value="Phosphoglycerate mutase-like"/>
    <property type="match status" value="2"/>
</dbReference>
<feature type="binding site" evidence="4">
    <location>
        <begin position="9"/>
        <end position="16"/>
    </location>
    <ligand>
        <name>substrate</name>
    </ligand>
</feature>
<dbReference type="InterPro" id="IPR029033">
    <property type="entry name" value="His_PPase_superfam"/>
</dbReference>
<protein>
    <submittedName>
        <fullName evidence="5">Broad specificity phosphatase PhoE</fullName>
    </submittedName>
</protein>
<proteinExistence type="predicted"/>
<dbReference type="EMBL" id="FPAA01000002">
    <property type="protein sequence ID" value="SFS43773.1"/>
    <property type="molecule type" value="Genomic_DNA"/>
</dbReference>
<accession>A0A1I6PU88</accession>
<dbReference type="Proteomes" id="UP000198660">
    <property type="component" value="Unassembled WGS sequence"/>
</dbReference>
<evidence type="ECO:0000256" key="3">
    <source>
        <dbReference type="PIRSR" id="PIRSR613078-1"/>
    </source>
</evidence>